<dbReference type="SUPFAM" id="SSF53056">
    <property type="entry name" value="beta-carbonic anhydrase, cab"/>
    <property type="match status" value="1"/>
</dbReference>
<feature type="binding site" evidence="2">
    <location>
        <position position="123"/>
    </location>
    <ligand>
        <name>Zn(2+)</name>
        <dbReference type="ChEBI" id="CHEBI:29105"/>
    </ligand>
</feature>
<dbReference type="InterPro" id="IPR036874">
    <property type="entry name" value="Carbonic_anhydrase_sf"/>
</dbReference>
<feature type="binding site" evidence="2">
    <location>
        <position position="126"/>
    </location>
    <ligand>
        <name>Zn(2+)</name>
        <dbReference type="ChEBI" id="CHEBI:29105"/>
    </ligand>
</feature>
<comment type="cofactor">
    <cofactor evidence="2">
        <name>Zn(2+)</name>
        <dbReference type="ChEBI" id="CHEBI:29105"/>
    </cofactor>
    <text evidence="2">Binds 1 zinc ion per subunit.</text>
</comment>
<dbReference type="GO" id="GO:0008270">
    <property type="term" value="F:zinc ion binding"/>
    <property type="evidence" value="ECO:0007669"/>
    <property type="project" value="InterPro"/>
</dbReference>
<evidence type="ECO:0000256" key="2">
    <source>
        <dbReference type="PIRSR" id="PIRSR601765-1"/>
    </source>
</evidence>
<evidence type="ECO:0000313" key="4">
    <source>
        <dbReference type="Proteomes" id="UP000176294"/>
    </source>
</evidence>
<keyword evidence="2" id="KW-0862">Zinc</keyword>
<keyword evidence="4" id="KW-1185">Reference proteome</keyword>
<proteinExistence type="inferred from homology"/>
<evidence type="ECO:0000313" key="3">
    <source>
        <dbReference type="EMBL" id="OGX87180.1"/>
    </source>
</evidence>
<keyword evidence="2" id="KW-0479">Metal-binding</keyword>
<feature type="binding site" evidence="2">
    <location>
        <position position="72"/>
    </location>
    <ligand>
        <name>Zn(2+)</name>
        <dbReference type="ChEBI" id="CHEBI:29105"/>
    </ligand>
</feature>
<protein>
    <submittedName>
        <fullName evidence="3">Carbonic anhydrase</fullName>
    </submittedName>
</protein>
<organism evidence="3 4">
    <name type="scientific">Hymenobacter lapidarius</name>
    <dbReference type="NCBI Taxonomy" id="1908237"/>
    <lineage>
        <taxon>Bacteria</taxon>
        <taxon>Pseudomonadati</taxon>
        <taxon>Bacteroidota</taxon>
        <taxon>Cytophagia</taxon>
        <taxon>Cytophagales</taxon>
        <taxon>Hymenobacteraceae</taxon>
        <taxon>Hymenobacter</taxon>
    </lineage>
</organism>
<dbReference type="PANTHER" id="PTHR11002:SF79">
    <property type="entry name" value="CARBONIC ANHYDRASE 2"/>
    <property type="match status" value="1"/>
</dbReference>
<dbReference type="Pfam" id="PF00484">
    <property type="entry name" value="Pro_CA"/>
    <property type="match status" value="1"/>
</dbReference>
<dbReference type="Gene3D" id="3.40.1050.10">
    <property type="entry name" value="Carbonic anhydrase"/>
    <property type="match status" value="1"/>
</dbReference>
<comment type="similarity">
    <text evidence="1">Belongs to the beta-class carbonic anhydrase family.</text>
</comment>
<comment type="caution">
    <text evidence="3">The sequence shown here is derived from an EMBL/GenBank/DDBJ whole genome shotgun (WGS) entry which is preliminary data.</text>
</comment>
<dbReference type="GO" id="GO:0004089">
    <property type="term" value="F:carbonate dehydratase activity"/>
    <property type="evidence" value="ECO:0007669"/>
    <property type="project" value="InterPro"/>
</dbReference>
<evidence type="ECO:0000256" key="1">
    <source>
        <dbReference type="ARBA" id="ARBA00006217"/>
    </source>
</evidence>
<dbReference type="SMART" id="SM00947">
    <property type="entry name" value="Pro_CA"/>
    <property type="match status" value="1"/>
</dbReference>
<dbReference type="CDD" id="cd03378">
    <property type="entry name" value="beta_CA_cladeC"/>
    <property type="match status" value="1"/>
</dbReference>
<gene>
    <name evidence="3" type="ORF">BEN47_11770</name>
</gene>
<dbReference type="Proteomes" id="UP000176294">
    <property type="component" value="Unassembled WGS sequence"/>
</dbReference>
<dbReference type="PANTHER" id="PTHR11002">
    <property type="entry name" value="CARBONIC ANHYDRASE"/>
    <property type="match status" value="1"/>
</dbReference>
<accession>A0A1G1T8H1</accession>
<feature type="binding site" evidence="2">
    <location>
        <position position="70"/>
    </location>
    <ligand>
        <name>Zn(2+)</name>
        <dbReference type="ChEBI" id="CHEBI:29105"/>
    </ligand>
</feature>
<dbReference type="InterPro" id="IPR001765">
    <property type="entry name" value="Carbonic_anhydrase"/>
</dbReference>
<reference evidence="3 4" key="1">
    <citation type="submission" date="2016-08" db="EMBL/GenBank/DDBJ databases">
        <title>Hymenobacter coccineus sp. nov., Hymenobacter lapidarius sp. nov. and Hymenobacter glacialis sp. nov., isolated from Antarctic soil.</title>
        <authorList>
            <person name="Sedlacek I."/>
            <person name="Kralova S."/>
            <person name="Kyrova K."/>
            <person name="Maslanova I."/>
            <person name="Stankova E."/>
            <person name="Vrbovska V."/>
            <person name="Nemec M."/>
            <person name="Bartak M."/>
            <person name="Svec P."/>
            <person name="Busse H.-J."/>
            <person name="Pantucek R."/>
        </authorList>
    </citation>
    <scope>NUCLEOTIDE SEQUENCE [LARGE SCALE GENOMIC DNA]</scope>
    <source>
        <strain evidence="3 4">CCM 8643</strain>
    </source>
</reference>
<dbReference type="EMBL" id="MDZB01000092">
    <property type="protein sequence ID" value="OGX87180.1"/>
    <property type="molecule type" value="Genomic_DNA"/>
</dbReference>
<dbReference type="STRING" id="1908237.BEN47_11770"/>
<name>A0A1G1T8H1_9BACT</name>
<dbReference type="AlphaFoldDB" id="A0A1G1T8H1"/>
<sequence length="228" mass="24639">MAEAIRKGATMEEIAQLKEPIATTPEDALRQLKVGNARFFDGTARRPGLGVNQRRAQVLSQTPFAVVLGCSDSRVPIELVYDQGLGDLFVVRVAGNLADPGTLGSIEYGVQHLKSHIVVVMGHEGCGAIDAALLPAAKQQQEPVNIRHLLDRISPALAGIPEIRDPKSRKREAVVLNIMYQKEQLKKNPVVAAAIKSGKIMVVGAYYNISSGIVEFYQDQGQNVSAAF</sequence>